<dbReference type="InterPro" id="IPR008969">
    <property type="entry name" value="CarboxyPept-like_regulatory"/>
</dbReference>
<evidence type="ECO:0000256" key="3">
    <source>
        <dbReference type="ARBA" id="ARBA00022452"/>
    </source>
</evidence>
<dbReference type="Pfam" id="PF07715">
    <property type="entry name" value="Plug"/>
    <property type="match status" value="1"/>
</dbReference>
<evidence type="ECO:0000256" key="9">
    <source>
        <dbReference type="ARBA" id="ARBA00023237"/>
    </source>
</evidence>
<evidence type="ECO:0000313" key="16">
    <source>
        <dbReference type="Proteomes" id="UP000019151"/>
    </source>
</evidence>
<evidence type="ECO:0000256" key="4">
    <source>
        <dbReference type="ARBA" id="ARBA00022692"/>
    </source>
</evidence>
<keyword evidence="9 10" id="KW-0998">Cell outer membrane</keyword>
<reference evidence="15 16" key="1">
    <citation type="journal article" date="2014" name="Genome Announc.">
        <title>Genome Sequence and Methylome of Soil Bacterium Gemmatirosa kalamazoonensis KBS708T, a Member of the Rarely Cultivated Gemmatimonadetes Phylum.</title>
        <authorList>
            <person name="Debruyn J.M."/>
            <person name="Radosevich M."/>
            <person name="Wommack K.E."/>
            <person name="Polson S.W."/>
            <person name="Hauser L.J."/>
            <person name="Fawaz M.N."/>
            <person name="Korlach J."/>
            <person name="Tsai Y.C."/>
        </authorList>
    </citation>
    <scope>NUCLEOTIDE SEQUENCE [LARGE SCALE GENOMIC DNA]</scope>
    <source>
        <strain evidence="15 16">KBS708</strain>
    </source>
</reference>
<keyword evidence="7 10" id="KW-0472">Membrane</keyword>
<evidence type="ECO:0000256" key="1">
    <source>
        <dbReference type="ARBA" id="ARBA00004571"/>
    </source>
</evidence>
<keyword evidence="3 10" id="KW-1134">Transmembrane beta strand</keyword>
<dbReference type="GO" id="GO:0009279">
    <property type="term" value="C:cell outer membrane"/>
    <property type="evidence" value="ECO:0007669"/>
    <property type="project" value="UniProtKB-SubCell"/>
</dbReference>
<evidence type="ECO:0000256" key="6">
    <source>
        <dbReference type="ARBA" id="ARBA00023077"/>
    </source>
</evidence>
<evidence type="ECO:0000259" key="14">
    <source>
        <dbReference type="Pfam" id="PF07715"/>
    </source>
</evidence>
<comment type="similarity">
    <text evidence="10 11">Belongs to the TonB-dependent receptor family.</text>
</comment>
<evidence type="ECO:0000256" key="12">
    <source>
        <dbReference type="SAM" id="MobiDB-lite"/>
    </source>
</evidence>
<dbReference type="HOGENOM" id="CLU_015276_0_0_0"/>
<dbReference type="InterPro" id="IPR000531">
    <property type="entry name" value="Beta-barrel_TonB"/>
</dbReference>
<dbReference type="InterPro" id="IPR012910">
    <property type="entry name" value="Plug_dom"/>
</dbReference>
<dbReference type="PROSITE" id="PS52016">
    <property type="entry name" value="TONB_DEPENDENT_REC_3"/>
    <property type="match status" value="1"/>
</dbReference>
<keyword evidence="16" id="KW-1185">Reference proteome</keyword>
<dbReference type="AlphaFoldDB" id="W0RKU9"/>
<dbReference type="PANTHER" id="PTHR30069">
    <property type="entry name" value="TONB-DEPENDENT OUTER MEMBRANE RECEPTOR"/>
    <property type="match status" value="1"/>
</dbReference>
<organism evidence="15 16">
    <name type="scientific">Gemmatirosa kalamazoonensis</name>
    <dbReference type="NCBI Taxonomy" id="861299"/>
    <lineage>
        <taxon>Bacteria</taxon>
        <taxon>Pseudomonadati</taxon>
        <taxon>Gemmatimonadota</taxon>
        <taxon>Gemmatimonadia</taxon>
        <taxon>Gemmatimonadales</taxon>
        <taxon>Gemmatimonadaceae</taxon>
        <taxon>Gemmatirosa</taxon>
    </lineage>
</organism>
<keyword evidence="2 10" id="KW-0813">Transport</keyword>
<dbReference type="RefSeq" id="WP_025412525.1">
    <property type="nucleotide sequence ID" value="NZ_CP007128.1"/>
</dbReference>
<dbReference type="STRING" id="861299.J421_3530"/>
<dbReference type="KEGG" id="gba:J421_3530"/>
<gene>
    <name evidence="15" type="ORF">J421_3530</name>
</gene>
<evidence type="ECO:0000256" key="8">
    <source>
        <dbReference type="ARBA" id="ARBA00023170"/>
    </source>
</evidence>
<dbReference type="GO" id="GO:0044718">
    <property type="term" value="P:siderophore transmembrane transport"/>
    <property type="evidence" value="ECO:0007669"/>
    <property type="project" value="TreeGrafter"/>
</dbReference>
<name>W0RKU9_9BACT</name>
<evidence type="ECO:0000313" key="15">
    <source>
        <dbReference type="EMBL" id="AHG91067.1"/>
    </source>
</evidence>
<keyword evidence="8 15" id="KW-0675">Receptor</keyword>
<feature type="region of interest" description="Disordered" evidence="12">
    <location>
        <begin position="275"/>
        <end position="294"/>
    </location>
</feature>
<dbReference type="Pfam" id="PF00593">
    <property type="entry name" value="TonB_dep_Rec_b-barrel"/>
    <property type="match status" value="2"/>
</dbReference>
<keyword evidence="4 10" id="KW-0812">Transmembrane</keyword>
<dbReference type="InParanoid" id="W0RKU9"/>
<sequence length="915" mass="97193">MISGRVTEASGTPISAATVTALVLPSRGVTGTTITDSTGRYRIGGLRAGAYRVRVARIGYAPKDVDTVHVTSGGTQTVNAVLQPSASQLDQIVTTATRGAEPEKILESPNQISVVTTERIAERPSATVVDHLKATPGLSISTGGIAQANIVSRGFNNAFSTSMLMLQDYRFAGVPSLRVNVPFLFTGTNEDIERIEVLQGPAAALYGPNSGNGVLHVITKSPFQSQGTTLTIDGGERSLLRGSGRYAGVVPGDKVAFKLSGEYFTAHDWEYHDPNEPARFSTTDTRVPTSRRGQPVTRDFDLRKYSGEARVDIRPGENTELITTAGLSKIGRGMEITTTFGAAQVRDWSYSNLQERFRHKKFFAQVFYNKSNSGNDNALDDKGTYYLRTGIPVVDKSSVLVGQLQQGLQLGPTRIVLGGDYIATRPQTAGSINGRNENDDDINETGGYVQTTTALGSMVDFLAAARVDNNSRIEGTQVSPRAALVFKPAPNQNFRVTFNRAFNSPAAFSFFLDQYSGSTPAPGMPVQIIGNPPKQGWQFARTCGGGLGGLCMRSPYVSGLVPASAASTYAGIASQLVAIVNSIPASSFGGDAQKAALVGALSGPVGGIVRALRPTDAQVGTVLVDLNTSTPLSGPPQDYAPLGANFSNTFEIGYKGLLGQRVHLDGAFWIQRRPVDPTTQIINPGVLLNGQQLGTFLGAGIAQGLIAAGQPAAVAQGTAAQLAPAIATVLGRVPVGAAAFTNSLYDQPYLVFSYQNASGYVNVHGVDFAGDVLLTDKLTLEGTYSWLNKNVIPDAPGATAQNPFTANTPNHRATATVRYADEPKGFSAEVRGRYMNAFPVNSGVFNSYGINTPVRYPSVPVNAFLDAGVSWRVPSPRGQLRWSINAQNILDNKVPTFVGVPDIGRLILTRIQYAF</sequence>
<feature type="compositionally biased region" description="Polar residues" evidence="12">
    <location>
        <begin position="280"/>
        <end position="292"/>
    </location>
</feature>
<keyword evidence="6 11" id="KW-0798">TonB box</keyword>
<evidence type="ECO:0000256" key="10">
    <source>
        <dbReference type="PROSITE-ProRule" id="PRU01360"/>
    </source>
</evidence>
<dbReference type="SUPFAM" id="SSF49464">
    <property type="entry name" value="Carboxypeptidase regulatory domain-like"/>
    <property type="match status" value="1"/>
</dbReference>
<feature type="domain" description="TonB-dependent receptor-like beta-barrel" evidence="13">
    <location>
        <begin position="339"/>
        <end position="532"/>
    </location>
</feature>
<evidence type="ECO:0000256" key="5">
    <source>
        <dbReference type="ARBA" id="ARBA00022729"/>
    </source>
</evidence>
<accession>W0RKU9</accession>
<dbReference type="InterPro" id="IPR037066">
    <property type="entry name" value="Plug_dom_sf"/>
</dbReference>
<dbReference type="EMBL" id="CP007128">
    <property type="protein sequence ID" value="AHG91067.1"/>
    <property type="molecule type" value="Genomic_DNA"/>
</dbReference>
<dbReference type="eggNOG" id="COG4771">
    <property type="taxonomic scope" value="Bacteria"/>
</dbReference>
<evidence type="ECO:0000256" key="7">
    <source>
        <dbReference type="ARBA" id="ARBA00023136"/>
    </source>
</evidence>
<proteinExistence type="inferred from homology"/>
<dbReference type="Gene3D" id="2.40.170.20">
    <property type="entry name" value="TonB-dependent receptor, beta-barrel domain"/>
    <property type="match status" value="2"/>
</dbReference>
<dbReference type="GO" id="GO:0015344">
    <property type="term" value="F:siderophore uptake transmembrane transporter activity"/>
    <property type="evidence" value="ECO:0007669"/>
    <property type="project" value="TreeGrafter"/>
</dbReference>
<dbReference type="InterPro" id="IPR036942">
    <property type="entry name" value="Beta-barrel_TonB_sf"/>
</dbReference>
<protein>
    <submittedName>
        <fullName evidence="15">TonB-dependent receptor plug</fullName>
    </submittedName>
</protein>
<feature type="domain" description="TonB-dependent receptor-like beta-barrel" evidence="13">
    <location>
        <begin position="646"/>
        <end position="889"/>
    </location>
</feature>
<dbReference type="Gene3D" id="2.60.40.1120">
    <property type="entry name" value="Carboxypeptidase-like, regulatory domain"/>
    <property type="match status" value="1"/>
</dbReference>
<evidence type="ECO:0000256" key="11">
    <source>
        <dbReference type="RuleBase" id="RU003357"/>
    </source>
</evidence>
<evidence type="ECO:0000259" key="13">
    <source>
        <dbReference type="Pfam" id="PF00593"/>
    </source>
</evidence>
<feature type="domain" description="TonB-dependent receptor plug" evidence="14">
    <location>
        <begin position="106"/>
        <end position="214"/>
    </location>
</feature>
<dbReference type="InterPro" id="IPR039426">
    <property type="entry name" value="TonB-dep_rcpt-like"/>
</dbReference>
<dbReference type="Gene3D" id="2.170.130.10">
    <property type="entry name" value="TonB-dependent receptor, plug domain"/>
    <property type="match status" value="1"/>
</dbReference>
<keyword evidence="5" id="KW-0732">Signal</keyword>
<dbReference type="SUPFAM" id="SSF56935">
    <property type="entry name" value="Porins"/>
    <property type="match status" value="1"/>
</dbReference>
<dbReference type="PANTHER" id="PTHR30069:SF29">
    <property type="entry name" value="HEMOGLOBIN AND HEMOGLOBIN-HAPTOGLOBIN-BINDING PROTEIN 1-RELATED"/>
    <property type="match status" value="1"/>
</dbReference>
<comment type="subcellular location">
    <subcellularLocation>
        <location evidence="1 10">Cell outer membrane</location>
        <topology evidence="1 10">Multi-pass membrane protein</topology>
    </subcellularLocation>
</comment>
<dbReference type="Proteomes" id="UP000019151">
    <property type="component" value="Chromosome"/>
</dbReference>
<evidence type="ECO:0000256" key="2">
    <source>
        <dbReference type="ARBA" id="ARBA00022448"/>
    </source>
</evidence>
<dbReference type="Pfam" id="PF13620">
    <property type="entry name" value="CarboxypepD_reg"/>
    <property type="match status" value="1"/>
</dbReference>
<dbReference type="OrthoDB" id="1109239at2"/>